<dbReference type="OrthoDB" id="1877160at2759"/>
<proteinExistence type="predicted"/>
<name>A0A843XDF3_COLES</name>
<dbReference type="Pfam" id="PF26175">
    <property type="entry name" value="HTH_FAR1"/>
    <property type="match status" value="1"/>
</dbReference>
<reference evidence="2" key="1">
    <citation type="submission" date="2017-07" db="EMBL/GenBank/DDBJ databases">
        <title>Taro Niue Genome Assembly and Annotation.</title>
        <authorList>
            <person name="Atibalentja N."/>
            <person name="Keating K."/>
            <person name="Fields C.J."/>
        </authorList>
    </citation>
    <scope>NUCLEOTIDE SEQUENCE</scope>
    <source>
        <strain evidence="2">Niue_2</strain>
        <tissue evidence="2">Leaf</tissue>
    </source>
</reference>
<keyword evidence="3" id="KW-1185">Reference proteome</keyword>
<sequence>MVCAFSKNSHVIEVVKVGNIQMQNYIVTQRKSDAQQHNHSLNPLSVVYLRSHQHICTPEKAEMVNMRSAGISTSKIVSCMAKRKGGIRQLDFMEKDCKNFLERERQTQLKEGDVKTML</sequence>
<evidence type="ECO:0000313" key="2">
    <source>
        <dbReference type="EMBL" id="MQM17227.1"/>
    </source>
</evidence>
<dbReference type="InterPro" id="IPR058778">
    <property type="entry name" value="HTH_FAR1-11-like"/>
</dbReference>
<evidence type="ECO:0000259" key="1">
    <source>
        <dbReference type="Pfam" id="PF26175"/>
    </source>
</evidence>
<dbReference type="AlphaFoldDB" id="A0A843XDF3"/>
<evidence type="ECO:0000313" key="3">
    <source>
        <dbReference type="Proteomes" id="UP000652761"/>
    </source>
</evidence>
<feature type="domain" description="FAR1-related sequence 11-like HTH-like" evidence="1">
    <location>
        <begin position="61"/>
        <end position="106"/>
    </location>
</feature>
<dbReference type="PANTHER" id="PTHR47718">
    <property type="entry name" value="OS01G0519700 PROTEIN"/>
    <property type="match status" value="1"/>
</dbReference>
<organism evidence="2 3">
    <name type="scientific">Colocasia esculenta</name>
    <name type="common">Wild taro</name>
    <name type="synonym">Arum esculentum</name>
    <dbReference type="NCBI Taxonomy" id="4460"/>
    <lineage>
        <taxon>Eukaryota</taxon>
        <taxon>Viridiplantae</taxon>
        <taxon>Streptophyta</taxon>
        <taxon>Embryophyta</taxon>
        <taxon>Tracheophyta</taxon>
        <taxon>Spermatophyta</taxon>
        <taxon>Magnoliopsida</taxon>
        <taxon>Liliopsida</taxon>
        <taxon>Araceae</taxon>
        <taxon>Aroideae</taxon>
        <taxon>Colocasieae</taxon>
        <taxon>Colocasia</taxon>
    </lineage>
</organism>
<comment type="caution">
    <text evidence="2">The sequence shown here is derived from an EMBL/GenBank/DDBJ whole genome shotgun (WGS) entry which is preliminary data.</text>
</comment>
<accession>A0A843XDF3</accession>
<dbReference type="Proteomes" id="UP000652761">
    <property type="component" value="Unassembled WGS sequence"/>
</dbReference>
<gene>
    <name evidence="2" type="ORF">Taro_050194</name>
</gene>
<protein>
    <recommendedName>
        <fullName evidence="1">FAR1-related sequence 11-like HTH-like domain-containing protein</fullName>
    </recommendedName>
</protein>
<dbReference type="EMBL" id="NMUH01007416">
    <property type="protein sequence ID" value="MQM17227.1"/>
    <property type="molecule type" value="Genomic_DNA"/>
</dbReference>